<keyword evidence="2" id="KW-1185">Reference proteome</keyword>
<dbReference type="Proteomes" id="UP000057938">
    <property type="component" value="Chromosome"/>
</dbReference>
<proteinExistence type="predicted"/>
<dbReference type="STRING" id="361183.AMC99_00354"/>
<dbReference type="AlphaFoldDB" id="A0A0M4LST3"/>
<dbReference type="InterPro" id="IPR018037">
    <property type="entry name" value="FixH_proteobacterial"/>
</dbReference>
<sequence>MMRKQFTGKHMFLVLFIGFGIVMAVNFTMAALAARSFSGTVVENSYVASQDYNDWLAEAEKQKALGWSASVSRGGNGRLVVATQGVPDGAIVEAELRRPVGEHENASLAFERASDTDFVSNDEVAGGRWIVRLKITHGDDTWASEEPLA</sequence>
<evidence type="ECO:0000313" key="2">
    <source>
        <dbReference type="Proteomes" id="UP000057938"/>
    </source>
</evidence>
<gene>
    <name evidence="1" type="ORF">AMC99_00354</name>
</gene>
<evidence type="ECO:0000313" key="1">
    <source>
        <dbReference type="EMBL" id="ALE15667.1"/>
    </source>
</evidence>
<dbReference type="InterPro" id="IPR008620">
    <property type="entry name" value="FixH"/>
</dbReference>
<organism evidence="1 2">
    <name type="scientific">Altererythrobacter epoxidivorans</name>
    <dbReference type="NCBI Taxonomy" id="361183"/>
    <lineage>
        <taxon>Bacteria</taxon>
        <taxon>Pseudomonadati</taxon>
        <taxon>Pseudomonadota</taxon>
        <taxon>Alphaproteobacteria</taxon>
        <taxon>Sphingomonadales</taxon>
        <taxon>Erythrobacteraceae</taxon>
        <taxon>Altererythrobacter</taxon>
    </lineage>
</organism>
<dbReference type="Pfam" id="PF05751">
    <property type="entry name" value="FixH"/>
    <property type="match status" value="1"/>
</dbReference>
<protein>
    <submittedName>
        <fullName evidence="1">Type cbb3 cytochrome oxidase biogenesis protein CcoH</fullName>
    </submittedName>
</protein>
<dbReference type="KEGG" id="aep:AMC99_00354"/>
<dbReference type="EMBL" id="CP012669">
    <property type="protein sequence ID" value="ALE15667.1"/>
    <property type="molecule type" value="Genomic_DNA"/>
</dbReference>
<dbReference type="PATRIC" id="fig|361183.4.peg.353"/>
<dbReference type="RefSeq" id="WP_232301470.1">
    <property type="nucleotide sequence ID" value="NZ_CP012669.1"/>
</dbReference>
<dbReference type="PIRSF" id="PIRSF011386">
    <property type="entry name" value="FixH"/>
    <property type="match status" value="1"/>
</dbReference>
<name>A0A0M4LST3_9SPHN</name>
<reference evidence="1 2" key="1">
    <citation type="submission" date="2015-09" db="EMBL/GenBank/DDBJ databases">
        <title>Complete genome sequence of a benzo[a]pyrene-degrading bacterium Altererythrobacter epoxidivorans CGMCC 1.7731T.</title>
        <authorList>
            <person name="Li Z."/>
            <person name="Cheng H."/>
            <person name="Huo Y."/>
            <person name="Xu X."/>
        </authorList>
    </citation>
    <scope>NUCLEOTIDE SEQUENCE [LARGE SCALE GENOMIC DNA]</scope>
    <source>
        <strain evidence="1 2">CGMCC 1.7731</strain>
    </source>
</reference>
<accession>A0A0M4LST3</accession>